<dbReference type="AlphaFoldDB" id="A0A1W1XTG2"/>
<dbReference type="Pfam" id="PF01547">
    <property type="entry name" value="SBP_bac_1"/>
    <property type="match status" value="1"/>
</dbReference>
<protein>
    <submittedName>
        <fullName evidence="2">Multiple sugar transport system substrate-binding protein</fullName>
    </submittedName>
</protein>
<dbReference type="RefSeq" id="WP_084116977.1">
    <property type="nucleotide sequence ID" value="NZ_FWXH01000016.1"/>
</dbReference>
<dbReference type="SUPFAM" id="SSF53850">
    <property type="entry name" value="Periplasmic binding protein-like II"/>
    <property type="match status" value="1"/>
</dbReference>
<dbReference type="Gene3D" id="3.40.190.10">
    <property type="entry name" value="Periplasmic binding protein-like II"/>
    <property type="match status" value="1"/>
</dbReference>
<dbReference type="PANTHER" id="PTHR43649">
    <property type="entry name" value="ARABINOSE-BINDING PROTEIN-RELATED"/>
    <property type="match status" value="1"/>
</dbReference>
<gene>
    <name evidence="2" type="ORF">SAMN02745134_03081</name>
</gene>
<evidence type="ECO:0000313" key="2">
    <source>
        <dbReference type="EMBL" id="SMC27176.1"/>
    </source>
</evidence>
<keyword evidence="1" id="KW-1133">Transmembrane helix</keyword>
<reference evidence="2 3" key="1">
    <citation type="submission" date="2017-04" db="EMBL/GenBank/DDBJ databases">
        <authorList>
            <person name="Afonso C.L."/>
            <person name="Miller P.J."/>
            <person name="Scott M.A."/>
            <person name="Spackman E."/>
            <person name="Goraichik I."/>
            <person name="Dimitrov K.M."/>
            <person name="Suarez D.L."/>
            <person name="Swayne D.E."/>
        </authorList>
    </citation>
    <scope>NUCLEOTIDE SEQUENCE [LARGE SCALE GENOMIC DNA]</scope>
    <source>
        <strain evidence="2 3">DSM 12555</strain>
    </source>
</reference>
<keyword evidence="2" id="KW-0762">Sugar transport</keyword>
<dbReference type="STRING" id="1121291.SAMN02745134_03081"/>
<dbReference type="OrthoDB" id="1918191at2"/>
<name>A0A1W1XTG2_9CLOT</name>
<keyword evidence="1" id="KW-0812">Transmembrane</keyword>
<keyword evidence="1" id="KW-0472">Membrane</keyword>
<dbReference type="InterPro" id="IPR006059">
    <property type="entry name" value="SBP"/>
</dbReference>
<feature type="transmembrane region" description="Helical" evidence="1">
    <location>
        <begin position="7"/>
        <end position="25"/>
    </location>
</feature>
<keyword evidence="3" id="KW-1185">Reference proteome</keyword>
<dbReference type="Proteomes" id="UP000192468">
    <property type="component" value="Unassembled WGS sequence"/>
</dbReference>
<dbReference type="InterPro" id="IPR050490">
    <property type="entry name" value="Bact_solute-bd_prot1"/>
</dbReference>
<dbReference type="PANTHER" id="PTHR43649:SF17">
    <property type="entry name" value="ABC TRANSPORTER SOLUTE BINDING PROTEIN-SUGAR TRANSPORT"/>
    <property type="match status" value="1"/>
</dbReference>
<sequence>MRIKKLLIIIPILVILIILGMYPIINKKHLSYSNTNTNTLKLYVLGQHGHIDERLQAIIDEFQNKYPSIKIKTVLFDNSTNNGISKYQETLLSDTLSGDGPDILYLNSSDTLILEKSGMLENLKPFLDKDKTFKKEDYNTKVIEAGVYNGEQLVMPLDYYVNQYTTTKELLENNNIRIKDNSSENEFMNSINSYILSASDANKTLFAAPMNIEDFLASTGENFIDYQNKDVYFNTTTFKQIINNYKKIYNASKKESGISGFSGSEGFEALKDGTSLFSNDPIERVSYFLASESLLNEVTGETQVINNIPTYKGGKGVAAIVGSSMAISKNSKNKEAAYNFLKIALSEKIQAANLPSNIPVNKKAAEDLENQYMTNEVGKSYAYDKSTTIIQQRLSENFQDYYNKIVNNVNKGVITDDTLGQLMMQCLTPYFEDKMSYEDAINILKSKIKIYINE</sequence>
<evidence type="ECO:0000256" key="1">
    <source>
        <dbReference type="SAM" id="Phobius"/>
    </source>
</evidence>
<proteinExistence type="predicted"/>
<keyword evidence="2" id="KW-0813">Transport</keyword>
<evidence type="ECO:0000313" key="3">
    <source>
        <dbReference type="Proteomes" id="UP000192468"/>
    </source>
</evidence>
<organism evidence="2 3">
    <name type="scientific">Clostridium acidisoli DSM 12555</name>
    <dbReference type="NCBI Taxonomy" id="1121291"/>
    <lineage>
        <taxon>Bacteria</taxon>
        <taxon>Bacillati</taxon>
        <taxon>Bacillota</taxon>
        <taxon>Clostridia</taxon>
        <taxon>Eubacteriales</taxon>
        <taxon>Clostridiaceae</taxon>
        <taxon>Clostridium</taxon>
    </lineage>
</organism>
<accession>A0A1W1XTG2</accession>
<dbReference type="EMBL" id="FWXH01000016">
    <property type="protein sequence ID" value="SMC27176.1"/>
    <property type="molecule type" value="Genomic_DNA"/>
</dbReference>